<gene>
    <name evidence="2" type="ORF">HELGO_WM37801</name>
</gene>
<evidence type="ECO:0000313" key="2">
    <source>
        <dbReference type="EMBL" id="CAA6806942.1"/>
    </source>
</evidence>
<dbReference type="Gene3D" id="2.40.160.10">
    <property type="entry name" value="Porin"/>
    <property type="match status" value="1"/>
</dbReference>
<dbReference type="InterPro" id="IPR023614">
    <property type="entry name" value="Porin_dom_sf"/>
</dbReference>
<evidence type="ECO:0008006" key="3">
    <source>
        <dbReference type="Google" id="ProtNLM"/>
    </source>
</evidence>
<dbReference type="SUPFAM" id="SSF56935">
    <property type="entry name" value="Porins"/>
    <property type="match status" value="1"/>
</dbReference>
<keyword evidence="1" id="KW-0732">Signal</keyword>
<reference evidence="2" key="1">
    <citation type="submission" date="2020-01" db="EMBL/GenBank/DDBJ databases">
        <authorList>
            <person name="Meier V. D."/>
            <person name="Meier V D."/>
        </authorList>
    </citation>
    <scope>NUCLEOTIDE SEQUENCE</scope>
    <source>
        <strain evidence="2">HLG_WM_MAG_03</strain>
    </source>
</reference>
<dbReference type="InterPro" id="IPR010239">
    <property type="entry name" value="CHP02001"/>
</dbReference>
<protein>
    <recommendedName>
        <fullName evidence="3">Porin domain-containing protein</fullName>
    </recommendedName>
</protein>
<dbReference type="EMBL" id="CACVAR010000157">
    <property type="protein sequence ID" value="CAA6806942.1"/>
    <property type="molecule type" value="Genomic_DNA"/>
</dbReference>
<dbReference type="AlphaFoldDB" id="A0A6S6SQH4"/>
<organism evidence="2">
    <name type="scientific">uncultured Sulfurovum sp</name>
    <dbReference type="NCBI Taxonomy" id="269237"/>
    <lineage>
        <taxon>Bacteria</taxon>
        <taxon>Pseudomonadati</taxon>
        <taxon>Campylobacterota</taxon>
        <taxon>Epsilonproteobacteria</taxon>
        <taxon>Campylobacterales</taxon>
        <taxon>Sulfurovaceae</taxon>
        <taxon>Sulfurovum</taxon>
        <taxon>environmental samples</taxon>
    </lineage>
</organism>
<dbReference type="Pfam" id="PF09694">
    <property type="entry name" value="Gcw_chp"/>
    <property type="match status" value="1"/>
</dbReference>
<dbReference type="NCBIfam" id="TIGR02001">
    <property type="entry name" value="gcw_chp"/>
    <property type="match status" value="1"/>
</dbReference>
<proteinExistence type="predicted"/>
<accession>A0A6S6SQH4</accession>
<evidence type="ECO:0000256" key="1">
    <source>
        <dbReference type="SAM" id="SignalP"/>
    </source>
</evidence>
<name>A0A6S6SQH4_9BACT</name>
<feature type="chain" id="PRO_5027833460" description="Porin domain-containing protein" evidence="1">
    <location>
        <begin position="26"/>
        <end position="225"/>
    </location>
</feature>
<feature type="signal peptide" evidence="1">
    <location>
        <begin position="1"/>
        <end position="25"/>
    </location>
</feature>
<sequence length="225" mass="23714">MKFTKLSLIAAVAASTITMTTSAMAEVEVSANVSATNNYVWRGMSQTNNQAAVQGGLDLSLGGFYLGTWLSNVDFSGGAGAGDTEVDGYAGYAGEIEGLGYDLGYIKYGYLDSPMGNFDEAYLGLSYDFGAVSVGATYSMGIDDFRGTTTEVPDYVAVEASIPVVQDYSLDLGYGDYDTFGSNYSVGLSKSFDKVDFSIAYSSFDHETTASSDENNVIVSAGTSF</sequence>